<evidence type="ECO:0000259" key="1">
    <source>
        <dbReference type="Pfam" id="PF06985"/>
    </source>
</evidence>
<evidence type="ECO:0000313" key="4">
    <source>
        <dbReference type="Proteomes" id="UP000774617"/>
    </source>
</evidence>
<keyword evidence="4" id="KW-1185">Reference proteome</keyword>
<dbReference type="EMBL" id="JAGTJR010000001">
    <property type="protein sequence ID" value="KAH7065545.1"/>
    <property type="molecule type" value="Genomic_DNA"/>
</dbReference>
<proteinExistence type="predicted"/>
<protein>
    <submittedName>
        <fullName evidence="3">Heterokaryon incompatibility protein-domain-containing protein</fullName>
    </submittedName>
</protein>
<comment type="caution">
    <text evidence="3">The sequence shown here is derived from an EMBL/GenBank/DDBJ whole genome shotgun (WGS) entry which is preliminary data.</text>
</comment>
<dbReference type="PANTHER" id="PTHR10622:SF13">
    <property type="entry name" value="NACHT DOMAIN-CONTAINING PROTEIN"/>
    <property type="match status" value="1"/>
</dbReference>
<evidence type="ECO:0000313" key="3">
    <source>
        <dbReference type="EMBL" id="KAH7065545.1"/>
    </source>
</evidence>
<dbReference type="Pfam" id="PF06985">
    <property type="entry name" value="HET"/>
    <property type="match status" value="1"/>
</dbReference>
<organism evidence="3 4">
    <name type="scientific">Macrophomina phaseolina</name>
    <dbReference type="NCBI Taxonomy" id="35725"/>
    <lineage>
        <taxon>Eukaryota</taxon>
        <taxon>Fungi</taxon>
        <taxon>Dikarya</taxon>
        <taxon>Ascomycota</taxon>
        <taxon>Pezizomycotina</taxon>
        <taxon>Dothideomycetes</taxon>
        <taxon>Dothideomycetes incertae sedis</taxon>
        <taxon>Botryosphaeriales</taxon>
        <taxon>Botryosphaeriaceae</taxon>
        <taxon>Macrophomina</taxon>
    </lineage>
</organism>
<feature type="domain" description="Ubiquitin-like" evidence="2">
    <location>
        <begin position="291"/>
        <end position="373"/>
    </location>
</feature>
<evidence type="ECO:0000259" key="2">
    <source>
        <dbReference type="Pfam" id="PF22893"/>
    </source>
</evidence>
<gene>
    <name evidence="3" type="ORF">B0J12DRAFT_39811</name>
</gene>
<sequence>MRLLRLEDDSGFSLVEFSGRDFPQYAILSHTWGADHEEVTFRDLTEGTGKSKAGYRKLTFCAKQAVHDNLQFFWVDTCCIDKSSSAELSEAINSMFRWYQDAARCYVYLSDVSVDGSVGDDDFSRIWKPAFKRSKWFTRGWTLQELIAPTSVEFFSKEGRLLGNKRSLERSIYEITGIAVTALRGSPLSHFSVEERILWAAERQTKRKEDAAYALLGIFDIHMPLIYGEGQQKAFERLRKKIDRPLHSLRQQAHRQTQKLNNLETKFQQLLPQMENRPKELGLPWETGVPEDQLKIDDGLGAEYLLPVELCETPEAFFGLLKFKYESRKLPGLPQVQQGHILLLEWNERHLVSRENWLHVVKGDRAVKLSFIMGTWRGPPRNRCMRCFKPRTCNTSRSSFKYCRSCKLAVRWVAPDYLPFEPDDTVISDRDTYRDYQVASRRPKVQGQSNTSDASATPFFERHDDDILPSIDLVCHRLTMKWEPIYNIVHRYLFCRCVLRLSTPSRLFEEMTVLTAWVCPRHNTQGVTFRDYSELALPCLSDPYFDQFGGYNAFWALLHHYLPKLYHHLGGPKSITGNQLEYGYVDLGRMEEHDKDAVRRIARDYWFEVAEAMVNQGVDLPPDVAADFTKEKTRRRQEVEKTDFDFSLDEMAKGRMRDEFEESSMGRDLKEIIIGNWNGVPHWTIED</sequence>
<dbReference type="InterPro" id="IPR010730">
    <property type="entry name" value="HET"/>
</dbReference>
<feature type="domain" description="Heterokaryon incompatibility" evidence="1">
    <location>
        <begin position="25"/>
        <end position="119"/>
    </location>
</feature>
<name>A0ABQ8GZ20_9PEZI</name>
<dbReference type="Proteomes" id="UP000774617">
    <property type="component" value="Unassembled WGS sequence"/>
</dbReference>
<accession>A0ABQ8GZ20</accession>
<dbReference type="InterPro" id="IPR054464">
    <property type="entry name" value="ULD_fung"/>
</dbReference>
<reference evidence="3 4" key="1">
    <citation type="journal article" date="2021" name="Nat. Commun.">
        <title>Genetic determinants of endophytism in the Arabidopsis root mycobiome.</title>
        <authorList>
            <person name="Mesny F."/>
            <person name="Miyauchi S."/>
            <person name="Thiergart T."/>
            <person name="Pickel B."/>
            <person name="Atanasova L."/>
            <person name="Karlsson M."/>
            <person name="Huettel B."/>
            <person name="Barry K.W."/>
            <person name="Haridas S."/>
            <person name="Chen C."/>
            <person name="Bauer D."/>
            <person name="Andreopoulos W."/>
            <person name="Pangilinan J."/>
            <person name="LaButti K."/>
            <person name="Riley R."/>
            <person name="Lipzen A."/>
            <person name="Clum A."/>
            <person name="Drula E."/>
            <person name="Henrissat B."/>
            <person name="Kohler A."/>
            <person name="Grigoriev I.V."/>
            <person name="Martin F.M."/>
            <person name="Hacquard S."/>
        </authorList>
    </citation>
    <scope>NUCLEOTIDE SEQUENCE [LARGE SCALE GENOMIC DNA]</scope>
    <source>
        <strain evidence="3 4">MPI-SDFR-AT-0080</strain>
    </source>
</reference>
<dbReference type="PANTHER" id="PTHR10622">
    <property type="entry name" value="HET DOMAIN-CONTAINING PROTEIN"/>
    <property type="match status" value="1"/>
</dbReference>
<dbReference type="Pfam" id="PF22893">
    <property type="entry name" value="ULD_2"/>
    <property type="match status" value="1"/>
</dbReference>